<dbReference type="EMBL" id="KN824277">
    <property type="protein sequence ID" value="KIM33910.1"/>
    <property type="molecule type" value="Genomic_DNA"/>
</dbReference>
<evidence type="ECO:0000313" key="2">
    <source>
        <dbReference type="Proteomes" id="UP000054097"/>
    </source>
</evidence>
<dbReference type="STRING" id="933852.A0A0C3BAR9"/>
<organism evidence="1 2">
    <name type="scientific">Serendipita vermifera MAFF 305830</name>
    <dbReference type="NCBI Taxonomy" id="933852"/>
    <lineage>
        <taxon>Eukaryota</taxon>
        <taxon>Fungi</taxon>
        <taxon>Dikarya</taxon>
        <taxon>Basidiomycota</taxon>
        <taxon>Agaricomycotina</taxon>
        <taxon>Agaricomycetes</taxon>
        <taxon>Sebacinales</taxon>
        <taxon>Serendipitaceae</taxon>
        <taxon>Serendipita</taxon>
    </lineage>
</organism>
<gene>
    <name evidence="1" type="ORF">M408DRAFT_325481</name>
</gene>
<evidence type="ECO:0000313" key="1">
    <source>
        <dbReference type="EMBL" id="KIM33910.1"/>
    </source>
</evidence>
<reference evidence="2" key="2">
    <citation type="submission" date="2015-01" db="EMBL/GenBank/DDBJ databases">
        <title>Evolutionary Origins and Diversification of the Mycorrhizal Mutualists.</title>
        <authorList>
            <consortium name="DOE Joint Genome Institute"/>
            <consortium name="Mycorrhizal Genomics Consortium"/>
            <person name="Kohler A."/>
            <person name="Kuo A."/>
            <person name="Nagy L.G."/>
            <person name="Floudas D."/>
            <person name="Copeland A."/>
            <person name="Barry K.W."/>
            <person name="Cichocki N."/>
            <person name="Veneault-Fourrey C."/>
            <person name="LaButti K."/>
            <person name="Lindquist E.A."/>
            <person name="Lipzen A."/>
            <person name="Lundell T."/>
            <person name="Morin E."/>
            <person name="Murat C."/>
            <person name="Riley R."/>
            <person name="Ohm R."/>
            <person name="Sun H."/>
            <person name="Tunlid A."/>
            <person name="Henrissat B."/>
            <person name="Grigoriev I.V."/>
            <person name="Hibbett D.S."/>
            <person name="Martin F."/>
        </authorList>
    </citation>
    <scope>NUCLEOTIDE SEQUENCE [LARGE SCALE GENOMIC DNA]</scope>
    <source>
        <strain evidence="2">MAFF 305830</strain>
    </source>
</reference>
<name>A0A0C3BAR9_SERVB</name>
<sequence length="683" mass="78606">MESDSEDELFHSFPYLVFYQKEETQGRVNERSARLNGEEIGDWKRAWRDYRNLRFYRSIIGFHEGTLDLSGRHEERYTRLKITWDEYFSEFQELEKTATPMKIEKRIGELIIPDVEYTFSDAALWQEFTKKWHISPTFGVHAFAWTDRVRGAMKKHPKPKIQSLCLHHLPVELIQQVYAEASQANARILSSTSRYMRSLALPYIFGERRLQFGPGLYWYQSLSDPGIQTQEDVFEALQALARTGRDSYIETIEYILSRPDLLRSLTSLSLFNLWSRLQEFENSRAEGFSPINLDADYFLQIHQHNARFLQATIHLTSLKLGGFDIDCDLVRATTSLPSLVTLQFDFCSLTSELQASALEPNFPKYEQVLNLSIGFKERNIDQNNMDVNTEAWYLIPLCPNMKTLSVRGMRSRKGVILPRQELWHAVNPFKTLERFAIEELVGWEVETLGLWIQNASVVEQRHLMMTHFMLRSKGSFDGSDTAVLANALGHATNLEVCVLDGIASQAATVALIDVIAHALPDIIGLTLIVSDRWHDLRSDLRAWPSPMWEYGSQFSTFTHLKYFGWNNRFECEYTPAQMIFLEEGYPERTPEGLEQEHLVNRMAFLLDFERTGAVFGAYCPSLKTVAVTATGGIFHAACLIRRDGNEHMIVEKDSPGKNYADYVKWNPDGMLSDGWPPILPKSL</sequence>
<protein>
    <submittedName>
        <fullName evidence="1">Uncharacterized protein</fullName>
    </submittedName>
</protein>
<dbReference type="OrthoDB" id="3258311at2759"/>
<dbReference type="Proteomes" id="UP000054097">
    <property type="component" value="Unassembled WGS sequence"/>
</dbReference>
<reference evidence="1 2" key="1">
    <citation type="submission" date="2014-04" db="EMBL/GenBank/DDBJ databases">
        <authorList>
            <consortium name="DOE Joint Genome Institute"/>
            <person name="Kuo A."/>
            <person name="Zuccaro A."/>
            <person name="Kohler A."/>
            <person name="Nagy L.G."/>
            <person name="Floudas D."/>
            <person name="Copeland A."/>
            <person name="Barry K.W."/>
            <person name="Cichocki N."/>
            <person name="Veneault-Fourrey C."/>
            <person name="LaButti K."/>
            <person name="Lindquist E.A."/>
            <person name="Lipzen A."/>
            <person name="Lundell T."/>
            <person name="Morin E."/>
            <person name="Murat C."/>
            <person name="Sun H."/>
            <person name="Tunlid A."/>
            <person name="Henrissat B."/>
            <person name="Grigoriev I.V."/>
            <person name="Hibbett D.S."/>
            <person name="Martin F."/>
            <person name="Nordberg H.P."/>
            <person name="Cantor M.N."/>
            <person name="Hua S.X."/>
        </authorList>
    </citation>
    <scope>NUCLEOTIDE SEQUENCE [LARGE SCALE GENOMIC DNA]</scope>
    <source>
        <strain evidence="1 2">MAFF 305830</strain>
    </source>
</reference>
<accession>A0A0C3BAR9</accession>
<proteinExistence type="predicted"/>
<dbReference type="HOGENOM" id="CLU_024464_0_0_1"/>
<dbReference type="SUPFAM" id="SSF52047">
    <property type="entry name" value="RNI-like"/>
    <property type="match status" value="1"/>
</dbReference>
<keyword evidence="2" id="KW-1185">Reference proteome</keyword>
<dbReference type="AlphaFoldDB" id="A0A0C3BAR9"/>